<feature type="region of interest" description="Disordered" evidence="1">
    <location>
        <begin position="271"/>
        <end position="344"/>
    </location>
</feature>
<feature type="compositionally biased region" description="Basic residues" evidence="1">
    <location>
        <begin position="520"/>
        <end position="533"/>
    </location>
</feature>
<feature type="region of interest" description="Disordered" evidence="1">
    <location>
        <begin position="641"/>
        <end position="662"/>
    </location>
</feature>
<evidence type="ECO:0000259" key="2">
    <source>
        <dbReference type="PROSITE" id="PS50003"/>
    </source>
</evidence>
<dbReference type="HOGENOM" id="CLU_414640_0_0_1"/>
<feature type="region of interest" description="Disordered" evidence="1">
    <location>
        <begin position="1"/>
        <end position="22"/>
    </location>
</feature>
<dbReference type="PANTHER" id="PTHR21258">
    <property type="entry name" value="DOCKING PROTEIN RELATED"/>
    <property type="match status" value="1"/>
</dbReference>
<dbReference type="SMART" id="SM01244">
    <property type="entry name" value="IRS"/>
    <property type="match status" value="1"/>
</dbReference>
<dbReference type="SMART" id="SM00310">
    <property type="entry name" value="PTBI"/>
    <property type="match status" value="1"/>
</dbReference>
<evidence type="ECO:0000256" key="1">
    <source>
        <dbReference type="SAM" id="MobiDB-lite"/>
    </source>
</evidence>
<dbReference type="SMART" id="SM00233">
    <property type="entry name" value="PH"/>
    <property type="match status" value="1"/>
</dbReference>
<organism evidence="3 4">
    <name type="scientific">Nematostella vectensis</name>
    <name type="common">Starlet sea anemone</name>
    <dbReference type="NCBI Taxonomy" id="45351"/>
    <lineage>
        <taxon>Eukaryota</taxon>
        <taxon>Metazoa</taxon>
        <taxon>Cnidaria</taxon>
        <taxon>Anthozoa</taxon>
        <taxon>Hexacorallia</taxon>
        <taxon>Actiniaria</taxon>
        <taxon>Edwardsiidae</taxon>
        <taxon>Nematostella</taxon>
    </lineage>
</organism>
<dbReference type="InterPro" id="IPR050996">
    <property type="entry name" value="Docking_Protein_DOK"/>
</dbReference>
<feature type="region of interest" description="Disordered" evidence="1">
    <location>
        <begin position="518"/>
        <end position="551"/>
    </location>
</feature>
<feature type="compositionally biased region" description="Polar residues" evidence="1">
    <location>
        <begin position="366"/>
        <end position="381"/>
    </location>
</feature>
<feature type="compositionally biased region" description="Low complexity" evidence="1">
    <location>
        <begin position="412"/>
        <end position="425"/>
    </location>
</feature>
<feature type="compositionally biased region" description="Pro residues" evidence="1">
    <location>
        <begin position="1"/>
        <end position="13"/>
    </location>
</feature>
<evidence type="ECO:0000313" key="3">
    <source>
        <dbReference type="EMBL" id="EDO43340.1"/>
    </source>
</evidence>
<dbReference type="InParanoid" id="A7RZ35"/>
<gene>
    <name evidence="3" type="ORF">NEMVEDRAFT_v1g204286</name>
</gene>
<feature type="region of interest" description="Disordered" evidence="1">
    <location>
        <begin position="366"/>
        <end position="461"/>
    </location>
</feature>
<protein>
    <recommendedName>
        <fullName evidence="2">PH domain-containing protein</fullName>
    </recommendedName>
</protein>
<evidence type="ECO:0000313" key="4">
    <source>
        <dbReference type="Proteomes" id="UP000001593"/>
    </source>
</evidence>
<dbReference type="STRING" id="45351.A7RZ35"/>
<name>A7RZ35_NEMVE</name>
<dbReference type="InterPro" id="IPR002404">
    <property type="entry name" value="IRS_PTB"/>
</dbReference>
<feature type="domain" description="PH" evidence="2">
    <location>
        <begin position="23"/>
        <end position="126"/>
    </location>
</feature>
<dbReference type="Gene3D" id="2.30.29.30">
    <property type="entry name" value="Pleckstrin-homology domain (PH domain)/Phosphotyrosine-binding domain (PTB)"/>
    <property type="match status" value="2"/>
</dbReference>
<feature type="compositionally biased region" description="Polar residues" evidence="1">
    <location>
        <begin position="314"/>
        <end position="344"/>
    </location>
</feature>
<feature type="region of interest" description="Disordered" evidence="1">
    <location>
        <begin position="576"/>
        <end position="626"/>
    </location>
</feature>
<dbReference type="SUPFAM" id="SSF50729">
    <property type="entry name" value="PH domain-like"/>
    <property type="match status" value="2"/>
</dbReference>
<dbReference type="InterPro" id="IPR001849">
    <property type="entry name" value="PH_domain"/>
</dbReference>
<dbReference type="OMA" id="QWPLTTI"/>
<dbReference type="Pfam" id="PF02174">
    <property type="entry name" value="IRS"/>
    <property type="match status" value="1"/>
</dbReference>
<reference evidence="3 4" key="1">
    <citation type="journal article" date="2007" name="Science">
        <title>Sea anemone genome reveals ancestral eumetazoan gene repertoire and genomic organization.</title>
        <authorList>
            <person name="Putnam N.H."/>
            <person name="Srivastava M."/>
            <person name="Hellsten U."/>
            <person name="Dirks B."/>
            <person name="Chapman J."/>
            <person name="Salamov A."/>
            <person name="Terry A."/>
            <person name="Shapiro H."/>
            <person name="Lindquist E."/>
            <person name="Kapitonov V.V."/>
            <person name="Jurka J."/>
            <person name="Genikhovich G."/>
            <person name="Grigoriev I.V."/>
            <person name="Lucas S.M."/>
            <person name="Steele R.E."/>
            <person name="Finnerty J.R."/>
            <person name="Technau U."/>
            <person name="Martindale M.Q."/>
            <person name="Rokhsar D.S."/>
        </authorList>
    </citation>
    <scope>NUCLEOTIDE SEQUENCE [LARGE SCALE GENOMIC DNA]</scope>
    <source>
        <strain evidence="4">CH2 X CH6</strain>
    </source>
</reference>
<dbReference type="AlphaFoldDB" id="A7RZ35"/>
<dbReference type="PANTHER" id="PTHR21258:SF56">
    <property type="entry name" value="IRS-TYPE PTB DOMAIN-CONTAINING PROTEIN"/>
    <property type="match status" value="1"/>
</dbReference>
<proteinExistence type="predicted"/>
<accession>A7RZ35</accession>
<dbReference type="PROSITE" id="PS50003">
    <property type="entry name" value="PH_DOMAIN"/>
    <property type="match status" value="1"/>
</dbReference>
<keyword evidence="4" id="KW-1185">Reference proteome</keyword>
<dbReference type="Proteomes" id="UP000001593">
    <property type="component" value="Unassembled WGS sequence"/>
</dbReference>
<dbReference type="GO" id="GO:0005737">
    <property type="term" value="C:cytoplasm"/>
    <property type="evidence" value="ECO:0000318"/>
    <property type="project" value="GO_Central"/>
</dbReference>
<dbReference type="InterPro" id="IPR011993">
    <property type="entry name" value="PH-like_dom_sf"/>
</dbReference>
<dbReference type="GO" id="GO:0007169">
    <property type="term" value="P:cell surface receptor protein tyrosine kinase signaling pathway"/>
    <property type="evidence" value="ECO:0000318"/>
    <property type="project" value="GO_Central"/>
</dbReference>
<dbReference type="EMBL" id="DS469555">
    <property type="protein sequence ID" value="EDO43340.1"/>
    <property type="molecule type" value="Genomic_DNA"/>
</dbReference>
<dbReference type="Pfam" id="PF00169">
    <property type="entry name" value="PH"/>
    <property type="match status" value="1"/>
</dbReference>
<dbReference type="eggNOG" id="ENOG502S375">
    <property type="taxonomic scope" value="Eukaryota"/>
</dbReference>
<sequence>MEQHPTLPPPPKPQGSLEKPVEDVQGKNWLKKSFTKKWKKVYCVLRKYGSSEQAFLQIFEKEDRWRQQMPKGTLELFPRYRVLKKSDVKGKPHVFEISNDAEVYILAADSETVLDLWVIQLQMQTRLNPRVAGKTFRVQCSGSRAMQRIGGKDQFCLLHISRWGVTLALERTRAVLAQWPLTTIRNYESMDRGEFSFEAGRKAPMGEGKYTFGTQFGEDNSIFDTIDGYTSARLSAQNAGGAVLRGSDEELSMAYDQLRFSVLNIPQDTPFEHGGSVRSMDMSASAPEAITNEPPSSYDRIDRSDSIGSARSLGSFSPSQDPFSSRHSSFGSQTDGSTARPTNYDTLDHARSMVSMSFKESSRNLSRSAGSYNHIPTSSLRGTPDYWRRDPPTCPLEVSPEADERTLSNRTGSPSSPDFSSSGDYSKLDGYPVDAASSSTLTEERLPPPLPARGKTLPAYGSKSNTIKAFKEKLFSKKSTDSTKAVNKTSMSPNFVYLNSCYSKSIEVLPSIYATVDKEKKKRDRERKAKKKAKAFENKRKMSKSCDSLSGSPRLNSFSFTPFSFKGLASALDSESDSDLSDSRSTSGSDQGFNFSGEIVPPKSPLSDRVSMAHRGTIDRDEPSRAFLTSSALNSREVAALHSTLSQSPQLPPKVLAKSSDA</sequence>